<proteinExistence type="predicted"/>
<dbReference type="SUPFAM" id="SSF48452">
    <property type="entry name" value="TPR-like"/>
    <property type="match status" value="3"/>
</dbReference>
<dbReference type="Gene3D" id="1.25.40.10">
    <property type="entry name" value="Tetratricopeptide repeat domain"/>
    <property type="match status" value="2"/>
</dbReference>
<dbReference type="InterPro" id="IPR011990">
    <property type="entry name" value="TPR-like_helical_dom_sf"/>
</dbReference>
<dbReference type="InterPro" id="IPR027417">
    <property type="entry name" value="P-loop_NTPase"/>
</dbReference>
<dbReference type="PANTHER" id="PTHR46082">
    <property type="entry name" value="ATP/GTP-BINDING PROTEIN-RELATED"/>
    <property type="match status" value="1"/>
</dbReference>
<name>A0AAP4FEU6_9MICC</name>
<reference evidence="1" key="1">
    <citation type="submission" date="2023-05" db="EMBL/GenBank/DDBJ databases">
        <title>Cataloging the Phylogenetic Diversity of Human Bladder Bacteria.</title>
        <authorList>
            <person name="Du J."/>
        </authorList>
    </citation>
    <scope>NUCLEOTIDE SEQUENCE</scope>
    <source>
        <strain evidence="1">UMB9978</strain>
    </source>
</reference>
<dbReference type="PROSITE" id="PS00675">
    <property type="entry name" value="SIGMA54_INTERACT_1"/>
    <property type="match status" value="1"/>
</dbReference>
<dbReference type="AlphaFoldDB" id="A0AAP4FEU6"/>
<dbReference type="PANTHER" id="PTHR46082:SF6">
    <property type="entry name" value="AAA+ ATPASE DOMAIN-CONTAINING PROTEIN-RELATED"/>
    <property type="match status" value="1"/>
</dbReference>
<organism evidence="1 2">
    <name type="scientific">Pseudoglutamicibacter cumminsii</name>
    <dbReference type="NCBI Taxonomy" id="156979"/>
    <lineage>
        <taxon>Bacteria</taxon>
        <taxon>Bacillati</taxon>
        <taxon>Actinomycetota</taxon>
        <taxon>Actinomycetes</taxon>
        <taxon>Micrococcales</taxon>
        <taxon>Micrococcaceae</taxon>
        <taxon>Pseudoglutamicibacter</taxon>
    </lineage>
</organism>
<comment type="caution">
    <text evidence="1">The sequence shown here is derived from an EMBL/GenBank/DDBJ whole genome shotgun (WGS) entry which is preliminary data.</text>
</comment>
<dbReference type="Pfam" id="PF13424">
    <property type="entry name" value="TPR_12"/>
    <property type="match status" value="4"/>
</dbReference>
<dbReference type="InterPro" id="IPR053137">
    <property type="entry name" value="NLR-like"/>
</dbReference>
<dbReference type="PRINTS" id="PR00381">
    <property type="entry name" value="KINESINLIGHT"/>
</dbReference>
<sequence length="902" mass="99814">MVSGEGSRLVGPHVDLVQKLVDRLDALTDDNESAPQVVVLRGESGVGKSRIVREFYSRLCDRQPKPAFWPPITSPDGHTGANPLADRKVLGPPLDDFVWPPNALPSFGWWTFNCERLQSTLQGNLLAEKQAELAQWIPPLAQAWAQQAGRWDRALAKRKDAAILLRDAAVGEVTDASLDLLQDLLNVTVPAIGTMASWVWKAGKAGKRRRAERQDRIKEIHLGQRSATRREEVAGQLADSIRGVTHPTLPGVVVVEDAHRLTEDLGVFLQNLAEPKKNQPVLVVLTVWPEGELNPVWDDWLDAIVDAGHGEVWEVPRLGGADLATLIRSHAPHVTEADTEALTAVLSTPLMVEMWITSPKIQRRIKRYNGALPVDEDVLKGIPRTLAEVYRQRWEELPYEVKEALKAAVALTDKNDVPVFLSEIVTKAAAFMVDQDDLARGLELAADPAAWTMIHQQVDAFREAPLARQARAALDLDHDDEIELRQAAVTELHLWITERLEGDYWLPDSATTSVAAEWLVSLNPNRFDTPADVAAAWLHAGNLADAFQYQSATELLSRAINHCPLEHTQVIDMRLNLGVWLNEQGQVQDAIECLQALATDTQRVLGPDHPDTLTTRNNLAYAYLSAGDLKRAIPLFEQTLTHRERVLGPDHPDTLASGSNLAHAYLSAGDLKRPIPLYEQTLTDYERVLGPDHPDTLASRSNLAYAYLSAGDLKRAIPLYEQTLTDYERVLGLDHPDTLTSRSNLAYVYQAAGDLKRAIPLSEQIFTDRVRVLGLDHPDTLASRNNLAGAYESAEDLARAIPLFANTLTDSERVLGPDHPFTLTTRNNLAAAYRSAGDLDQAIPLYEQNLTDRVRVLGPDHPSTLASRNDLAYVYQAAGDLKRAIPLYEQTLTDSERALGPD</sequence>
<gene>
    <name evidence="1" type="ORF">QP116_05945</name>
</gene>
<feature type="non-terminal residue" evidence="1">
    <location>
        <position position="902"/>
    </location>
</feature>
<dbReference type="InterPro" id="IPR019734">
    <property type="entry name" value="TPR_rpt"/>
</dbReference>
<dbReference type="SUPFAM" id="SSF52540">
    <property type="entry name" value="P-loop containing nucleoside triphosphate hydrolases"/>
    <property type="match status" value="1"/>
</dbReference>
<dbReference type="EMBL" id="JASODW010000006">
    <property type="protein sequence ID" value="MDK6275278.1"/>
    <property type="molecule type" value="Genomic_DNA"/>
</dbReference>
<evidence type="ECO:0000313" key="2">
    <source>
        <dbReference type="Proteomes" id="UP001240483"/>
    </source>
</evidence>
<dbReference type="Proteomes" id="UP001240483">
    <property type="component" value="Unassembled WGS sequence"/>
</dbReference>
<dbReference type="SMART" id="SM00028">
    <property type="entry name" value="TPR"/>
    <property type="match status" value="4"/>
</dbReference>
<dbReference type="InterPro" id="IPR025662">
    <property type="entry name" value="Sigma_54_int_dom_ATP-bd_1"/>
</dbReference>
<accession>A0AAP4FEU6</accession>
<protein>
    <submittedName>
        <fullName evidence="1">Tetratricopeptide repeat protein</fullName>
    </submittedName>
</protein>
<evidence type="ECO:0000313" key="1">
    <source>
        <dbReference type="EMBL" id="MDK6275278.1"/>
    </source>
</evidence>